<evidence type="ECO:0000259" key="9">
    <source>
        <dbReference type="PROSITE" id="PS50157"/>
    </source>
</evidence>
<dbReference type="SMART" id="SM00355">
    <property type="entry name" value="ZnF_C2H2"/>
    <property type="match status" value="5"/>
</dbReference>
<accession>A0A4S2L3H5</accession>
<evidence type="ECO:0000256" key="6">
    <source>
        <dbReference type="ARBA" id="ARBA00023242"/>
    </source>
</evidence>
<feature type="region of interest" description="Disordered" evidence="8">
    <location>
        <begin position="951"/>
        <end position="972"/>
    </location>
</feature>
<dbReference type="PROSITE" id="PS00028">
    <property type="entry name" value="ZINC_FINGER_C2H2_1"/>
    <property type="match status" value="2"/>
</dbReference>
<keyword evidence="4 7" id="KW-0863">Zinc-finger</keyword>
<feature type="region of interest" description="Disordered" evidence="8">
    <location>
        <begin position="1013"/>
        <end position="1059"/>
    </location>
</feature>
<keyword evidence="3" id="KW-0677">Repeat</keyword>
<evidence type="ECO:0000256" key="3">
    <source>
        <dbReference type="ARBA" id="ARBA00022737"/>
    </source>
</evidence>
<evidence type="ECO:0000256" key="7">
    <source>
        <dbReference type="PROSITE-ProRule" id="PRU00042"/>
    </source>
</evidence>
<feature type="compositionally biased region" description="Polar residues" evidence="8">
    <location>
        <begin position="50"/>
        <end position="66"/>
    </location>
</feature>
<gene>
    <name evidence="10" type="ORF">CRM22_010523</name>
</gene>
<dbReference type="OrthoDB" id="8823111at2759"/>
<comment type="caution">
    <text evidence="10">The sequence shown here is derived from an EMBL/GenBank/DDBJ whole genome shotgun (WGS) entry which is preliminary data.</text>
</comment>
<dbReference type="EMBL" id="SJOL01009883">
    <property type="protein sequence ID" value="TGZ55048.1"/>
    <property type="molecule type" value="Genomic_DNA"/>
</dbReference>
<feature type="region of interest" description="Disordered" evidence="8">
    <location>
        <begin position="1"/>
        <end position="66"/>
    </location>
</feature>
<dbReference type="Gene3D" id="3.30.160.60">
    <property type="entry name" value="Classic Zinc Finger"/>
    <property type="match status" value="2"/>
</dbReference>
<dbReference type="InterPro" id="IPR050888">
    <property type="entry name" value="ZnF_C2H2-type_TF"/>
</dbReference>
<evidence type="ECO:0000313" key="11">
    <source>
        <dbReference type="Proteomes" id="UP000308267"/>
    </source>
</evidence>
<dbReference type="InterPro" id="IPR013087">
    <property type="entry name" value="Znf_C2H2_type"/>
</dbReference>
<feature type="compositionally biased region" description="Polar residues" evidence="8">
    <location>
        <begin position="88"/>
        <end position="102"/>
    </location>
</feature>
<protein>
    <recommendedName>
        <fullName evidence="9">C2H2-type domain-containing protein</fullName>
    </recommendedName>
</protein>
<feature type="domain" description="C2H2-type" evidence="9">
    <location>
        <begin position="1140"/>
        <end position="1168"/>
    </location>
</feature>
<keyword evidence="2" id="KW-0479">Metal-binding</keyword>
<feature type="compositionally biased region" description="Basic and acidic residues" evidence="8">
    <location>
        <begin position="1029"/>
        <end position="1054"/>
    </location>
</feature>
<feature type="compositionally biased region" description="Polar residues" evidence="8">
    <location>
        <begin position="1305"/>
        <end position="1318"/>
    </location>
</feature>
<proteinExistence type="predicted"/>
<dbReference type="SUPFAM" id="SSF57667">
    <property type="entry name" value="beta-beta-alpha zinc fingers"/>
    <property type="match status" value="2"/>
</dbReference>
<keyword evidence="11" id="KW-1185">Reference proteome</keyword>
<dbReference type="STRING" id="147828.A0A4S2L3H5"/>
<organism evidence="10 11">
    <name type="scientific">Opisthorchis felineus</name>
    <dbReference type="NCBI Taxonomy" id="147828"/>
    <lineage>
        <taxon>Eukaryota</taxon>
        <taxon>Metazoa</taxon>
        <taxon>Spiralia</taxon>
        <taxon>Lophotrochozoa</taxon>
        <taxon>Platyhelminthes</taxon>
        <taxon>Trematoda</taxon>
        <taxon>Digenea</taxon>
        <taxon>Opisthorchiida</taxon>
        <taxon>Opisthorchiata</taxon>
        <taxon>Opisthorchiidae</taxon>
        <taxon>Opisthorchis</taxon>
    </lineage>
</organism>
<reference evidence="10 11" key="1">
    <citation type="journal article" date="2019" name="BMC Genomics">
        <title>New insights from Opisthorchis felineus genome: update on genomics of the epidemiologically important liver flukes.</title>
        <authorList>
            <person name="Ershov N.I."/>
            <person name="Mordvinov V.A."/>
            <person name="Prokhortchouk E.B."/>
            <person name="Pakharukova M.Y."/>
            <person name="Gunbin K.V."/>
            <person name="Ustyantsev K."/>
            <person name="Genaev M.A."/>
            <person name="Blinov A.G."/>
            <person name="Mazur A."/>
            <person name="Boulygina E."/>
            <person name="Tsygankova S."/>
            <person name="Khrameeva E."/>
            <person name="Chekanov N."/>
            <person name="Fan G."/>
            <person name="Xiao A."/>
            <person name="Zhang H."/>
            <person name="Xu X."/>
            <person name="Yang H."/>
            <person name="Solovyev V."/>
            <person name="Lee S.M."/>
            <person name="Liu X."/>
            <person name="Afonnikov D.A."/>
            <person name="Skryabin K.G."/>
        </authorList>
    </citation>
    <scope>NUCLEOTIDE SEQUENCE [LARGE SCALE GENOMIC DNA]</scope>
    <source>
        <strain evidence="10">AK-0245</strain>
        <tissue evidence="10">Whole organism</tissue>
    </source>
</reference>
<feature type="region of interest" description="Disordered" evidence="8">
    <location>
        <begin position="1305"/>
        <end position="1338"/>
    </location>
</feature>
<dbReference type="PROSITE" id="PS50157">
    <property type="entry name" value="ZINC_FINGER_C2H2_2"/>
    <property type="match status" value="2"/>
</dbReference>
<evidence type="ECO:0000256" key="8">
    <source>
        <dbReference type="SAM" id="MobiDB-lite"/>
    </source>
</evidence>
<dbReference type="GO" id="GO:0005634">
    <property type="term" value="C:nucleus"/>
    <property type="evidence" value="ECO:0007669"/>
    <property type="project" value="UniProtKB-SubCell"/>
</dbReference>
<feature type="compositionally biased region" description="Basic and acidic residues" evidence="8">
    <location>
        <begin position="951"/>
        <end position="968"/>
    </location>
</feature>
<sequence>MKQPMSVISPVPIEPHSKTKKQHFVQTMDSNHGQQTSIYSLRHTPESPELQANSRSSPAGFMHSTTSGENVEDITAFQAKQEEGESHLSVSYRETNSSSSHEPSPRKRHCPDLADIVSSSPLSSSTYLISNNLPCPCGRSFSDSTNFIEHARQCAEFAKTATSFAEAAAAVASSTILNDSRTSSPLGPTVVLQGSHRGDMNSSTNGNVPRLPVDIPIQASSKTVSSSNTYVNALDLSLRPEDFCANALTQCPDCKFSVKNADSLLHHFESEHNLKGTFACHCTDTFGWLPNLLKHQLRCKKMSETRSGESDMVFVGGHHNPVSGSIRDRHPPAPNTADLISGHRPLSCTGCGRGGFQNTNELLKHFGQCNQMTPQTASSSASSLQKVMSGELNKLSPLPSHSSVPVSANGTSPASWNHISASSALSLSPNMFLSTTYHMNKGYELGRSSPTKEPSLTRFPLGLLQPLGMCGLPRAGSITNQYFSPKLGYPPVAPPLANSMATKSFQRGSALKTTDSTPDSSIGNIDLSRPFKCCHCIKAFKSKALLDQHMHIHYPPKYTCRYCAKKYRWPPVFYHHQRTCKKRPPVTSGTSIDNNSGAMTVSCALNSRAHSVAASETPLSSTIGSGRFPSISSIFSHNASPQIGKVPSNPMVLFPPFPLPLSHNSSPPDWYSANNISETHCHSIVEREPMGFAALAAAASMGVRFPLTPIPPPLGLADPYIRTQGTTQTSLPYIPGTTPYSNIQTTPLIPSGFFSPFLSTTPSSQPVTSLNSSVPLIDATANTDLKPGLPTSLMSPTISSSPDGCGRLDKVTSSSPKAPSILPQVDHGALKCVCGTHFEDITLYLVHMPTCSALHHLVSLAPLNKASETRLDLNYPWFPPVFPILPFPFGRGHFPVGSNPSSELQLGHSIKQGKEADAGEHPVSQNSVLEIDELPSQARFTISRLAEKMKTEKRTNLKKADETHESRLNHPLSASGNHIWSDLFGSPDFTAATHQGRKDCGFVPMPTKITVSGTGEYEKANQDVLNPKRATEIDRRQDKSDQNENDYKDSRFFSDQRGLNQNLPHYSKTFGSLPESSSKHLDSSTSLMAAMATVLANAAAAAGFGCSGLARTPETGSDVLEQSEYALPSTPLTNGMVSHKLCVQCGKEFSSRLSLKQHVEGKHSAEGKYQCPGCAKRYRWGASYYYHKKSCAAIREQSSPVSDSNGLNRQMSQEENSPHASSDSPLNFHQNGECDLSPSVIVQRCFADDRDLLRTPSERGKFDIKTPSSDFIEETMNCEVSDGAKKSRVLEIWPAADYTNQFPNHSTLLKETSPNGSENFHESPHRVASYSVGDQDAD</sequence>
<keyword evidence="5" id="KW-0862">Zinc</keyword>
<evidence type="ECO:0000313" key="10">
    <source>
        <dbReference type="EMBL" id="TGZ55048.1"/>
    </source>
</evidence>
<feature type="region of interest" description="Disordered" evidence="8">
    <location>
        <begin position="1197"/>
        <end position="1229"/>
    </location>
</feature>
<evidence type="ECO:0000256" key="1">
    <source>
        <dbReference type="ARBA" id="ARBA00004123"/>
    </source>
</evidence>
<evidence type="ECO:0000256" key="2">
    <source>
        <dbReference type="ARBA" id="ARBA00022723"/>
    </source>
</evidence>
<evidence type="ECO:0000256" key="5">
    <source>
        <dbReference type="ARBA" id="ARBA00022833"/>
    </source>
</evidence>
<evidence type="ECO:0000256" key="4">
    <source>
        <dbReference type="ARBA" id="ARBA00022771"/>
    </source>
</evidence>
<dbReference type="Proteomes" id="UP000308267">
    <property type="component" value="Unassembled WGS sequence"/>
</dbReference>
<comment type="subcellular location">
    <subcellularLocation>
        <location evidence="1">Nucleus</location>
    </subcellularLocation>
</comment>
<name>A0A4S2L3H5_OPIFE</name>
<feature type="compositionally biased region" description="Polar residues" evidence="8">
    <location>
        <begin position="24"/>
        <end position="39"/>
    </location>
</feature>
<dbReference type="InterPro" id="IPR036236">
    <property type="entry name" value="Znf_C2H2_sf"/>
</dbReference>
<keyword evidence="6" id="KW-0539">Nucleus</keyword>
<dbReference type="PANTHER" id="PTHR24406">
    <property type="entry name" value="TRANSCRIPTIONAL REPRESSOR CTCFL-RELATED"/>
    <property type="match status" value="1"/>
</dbReference>
<feature type="region of interest" description="Disordered" evidence="8">
    <location>
        <begin position="81"/>
        <end position="115"/>
    </location>
</feature>
<feature type="domain" description="C2H2-type" evidence="9">
    <location>
        <begin position="531"/>
        <end position="558"/>
    </location>
</feature>
<dbReference type="GO" id="GO:0008270">
    <property type="term" value="F:zinc ion binding"/>
    <property type="evidence" value="ECO:0007669"/>
    <property type="project" value="UniProtKB-KW"/>
</dbReference>